<dbReference type="InterPro" id="IPR020845">
    <property type="entry name" value="AMP-binding_CS"/>
</dbReference>
<feature type="domain" description="AMP-binding enzyme C-terminal" evidence="4">
    <location>
        <begin position="410"/>
        <end position="484"/>
    </location>
</feature>
<reference evidence="5" key="1">
    <citation type="submission" date="2017-12" db="EMBL/GenBank/DDBJ databases">
        <title>Sequencing the genomes of 1000 Actinobacteria strains.</title>
        <authorList>
            <person name="Klenk H.-P."/>
        </authorList>
    </citation>
    <scope>NUCLEOTIDE SEQUENCE [LARGE SCALE GENOMIC DNA]</scope>
    <source>
        <strain evidence="5">DSM 44228</strain>
    </source>
</reference>
<dbReference type="OrthoDB" id="9803968at2"/>
<name>A0A2N3Y3E9_SACSN</name>
<dbReference type="EMBL" id="PJNB01000001">
    <property type="protein sequence ID" value="PKW17456.1"/>
    <property type="molecule type" value="Genomic_DNA"/>
</dbReference>
<dbReference type="Pfam" id="PF13193">
    <property type="entry name" value="AMP-binding_C"/>
    <property type="match status" value="1"/>
</dbReference>
<dbReference type="AlphaFoldDB" id="A0A2N3Y3E9"/>
<dbReference type="SUPFAM" id="SSF56801">
    <property type="entry name" value="Acetyl-CoA synthetase-like"/>
    <property type="match status" value="1"/>
</dbReference>
<comment type="caution">
    <text evidence="5">The sequence shown here is derived from an EMBL/GenBank/DDBJ whole genome shotgun (WGS) entry which is preliminary data.</text>
</comment>
<keyword evidence="2 5" id="KW-0436">Ligase</keyword>
<evidence type="ECO:0000313" key="6">
    <source>
        <dbReference type="Proteomes" id="UP000233786"/>
    </source>
</evidence>
<evidence type="ECO:0000256" key="2">
    <source>
        <dbReference type="ARBA" id="ARBA00022598"/>
    </source>
</evidence>
<dbReference type="PROSITE" id="PS00455">
    <property type="entry name" value="AMP_BINDING"/>
    <property type="match status" value="1"/>
</dbReference>
<dbReference type="InterPro" id="IPR042099">
    <property type="entry name" value="ANL_N_sf"/>
</dbReference>
<organism evidence="5 6">
    <name type="scientific">Saccharopolyspora spinosa</name>
    <dbReference type="NCBI Taxonomy" id="60894"/>
    <lineage>
        <taxon>Bacteria</taxon>
        <taxon>Bacillati</taxon>
        <taxon>Actinomycetota</taxon>
        <taxon>Actinomycetes</taxon>
        <taxon>Pseudonocardiales</taxon>
        <taxon>Pseudonocardiaceae</taxon>
        <taxon>Saccharopolyspora</taxon>
    </lineage>
</organism>
<dbReference type="Gene3D" id="3.30.300.30">
    <property type="match status" value="1"/>
</dbReference>
<dbReference type="RefSeq" id="WP_010692707.1">
    <property type="nucleotide sequence ID" value="NZ_CP172070.1"/>
</dbReference>
<evidence type="ECO:0000313" key="5">
    <source>
        <dbReference type="EMBL" id="PKW17456.1"/>
    </source>
</evidence>
<evidence type="ECO:0000256" key="1">
    <source>
        <dbReference type="ARBA" id="ARBA00006432"/>
    </source>
</evidence>
<evidence type="ECO:0000259" key="3">
    <source>
        <dbReference type="Pfam" id="PF00501"/>
    </source>
</evidence>
<proteinExistence type="inferred from homology"/>
<keyword evidence="6" id="KW-1185">Reference proteome</keyword>
<comment type="similarity">
    <text evidence="1">Belongs to the ATP-dependent AMP-binding enzyme family.</text>
</comment>
<dbReference type="Gene3D" id="3.40.50.12780">
    <property type="entry name" value="N-terminal domain of ligase-like"/>
    <property type="match status" value="1"/>
</dbReference>
<gene>
    <name evidence="5" type="ORF">A8926_5424</name>
</gene>
<sequence>MSNSEHRNQGDVVTGDRPDSLAIIAVTDSGAHQVTYREFDAAVDAVAAWTSGQDLSRGDAVGIVGENTPEWLVAFYALQRAGLVPVPISYKLPRDGVAYVLENAGAQAVFADARGGELVAGTGVEVWDLDGLIERTPRIDGKFASVVPDPGDPAMILYTSGSTGRPKGVVLSQRSHLWVLGLRASTPGPTDARYLVAAPLYHMNALANCQQAFGVGATVVLLPKFSARQFLQAVGEHRVTRVTGVPPMFALLLREDDLVATVDTSSVIDVFMGSAPASQALFHDVRALFPRAELHFGYGTTESGPVAFTDHPDGLPTPDGSVGVADPNVELRLVDSTGTAVAGEGVLEIRCPALMTGYHRRPDLASPVTADGFYHTKDVFRIDGNGFYFFTGREDDMFTSGGENVYPAAVEEILESHAAVRQAAVIGVPDEIKGRKPVAFVSLRPAAQASPDELRKHVLENAEPYAHPRQVWIVDELPLSSTNKIDRNALTSRAAELLGEGAT</sequence>
<feature type="domain" description="AMP-dependent synthetase/ligase" evidence="3">
    <location>
        <begin position="17"/>
        <end position="359"/>
    </location>
</feature>
<dbReference type="InterPro" id="IPR045851">
    <property type="entry name" value="AMP-bd_C_sf"/>
</dbReference>
<accession>A0A2N3Y3E9</accession>
<dbReference type="GO" id="GO:0006631">
    <property type="term" value="P:fatty acid metabolic process"/>
    <property type="evidence" value="ECO:0007669"/>
    <property type="project" value="TreeGrafter"/>
</dbReference>
<dbReference type="PANTHER" id="PTHR43201:SF5">
    <property type="entry name" value="MEDIUM-CHAIN ACYL-COA LIGASE ACSF2, MITOCHONDRIAL"/>
    <property type="match status" value="1"/>
</dbReference>
<dbReference type="Proteomes" id="UP000233786">
    <property type="component" value="Unassembled WGS sequence"/>
</dbReference>
<dbReference type="GO" id="GO:0031956">
    <property type="term" value="F:medium-chain fatty acid-CoA ligase activity"/>
    <property type="evidence" value="ECO:0007669"/>
    <property type="project" value="TreeGrafter"/>
</dbReference>
<dbReference type="InterPro" id="IPR000873">
    <property type="entry name" value="AMP-dep_synth/lig_dom"/>
</dbReference>
<protein>
    <submittedName>
        <fullName evidence="5">Acyl-CoA synthetase (AMP-forming)/AMP-acid ligase II</fullName>
    </submittedName>
</protein>
<dbReference type="PANTHER" id="PTHR43201">
    <property type="entry name" value="ACYL-COA SYNTHETASE"/>
    <property type="match status" value="1"/>
</dbReference>
<dbReference type="STRING" id="994479.GCA_000194155_01023"/>
<dbReference type="Pfam" id="PF00501">
    <property type="entry name" value="AMP-binding"/>
    <property type="match status" value="1"/>
</dbReference>
<evidence type="ECO:0000259" key="4">
    <source>
        <dbReference type="Pfam" id="PF13193"/>
    </source>
</evidence>
<dbReference type="InterPro" id="IPR025110">
    <property type="entry name" value="AMP-bd_C"/>
</dbReference>